<accession>A0A2T7NBU9</accession>
<dbReference type="EMBL" id="PZQS01000014">
    <property type="protein sequence ID" value="PVD18637.1"/>
    <property type="molecule type" value="Genomic_DNA"/>
</dbReference>
<comment type="caution">
    <text evidence="2">The sequence shown here is derived from an EMBL/GenBank/DDBJ whole genome shotgun (WGS) entry which is preliminary data.</text>
</comment>
<feature type="region of interest" description="Disordered" evidence="1">
    <location>
        <begin position="95"/>
        <end position="150"/>
    </location>
</feature>
<reference evidence="2 3" key="1">
    <citation type="submission" date="2018-04" db="EMBL/GenBank/DDBJ databases">
        <title>The genome of golden apple snail Pomacea canaliculata provides insight into stress tolerance and invasive adaptation.</title>
        <authorList>
            <person name="Liu C."/>
            <person name="Liu B."/>
            <person name="Ren Y."/>
            <person name="Zhang Y."/>
            <person name="Wang H."/>
            <person name="Li S."/>
            <person name="Jiang F."/>
            <person name="Yin L."/>
            <person name="Zhang G."/>
            <person name="Qian W."/>
            <person name="Fan W."/>
        </authorList>
    </citation>
    <scope>NUCLEOTIDE SEQUENCE [LARGE SCALE GENOMIC DNA]</scope>
    <source>
        <strain evidence="2">SZHN2017</strain>
        <tissue evidence="2">Muscle</tissue>
    </source>
</reference>
<name>A0A2T7NBU9_POMCA</name>
<dbReference type="Proteomes" id="UP000245119">
    <property type="component" value="Linkage Group LG14"/>
</dbReference>
<gene>
    <name evidence="2" type="ORF">C0Q70_21187</name>
</gene>
<feature type="compositionally biased region" description="Low complexity" evidence="1">
    <location>
        <begin position="104"/>
        <end position="137"/>
    </location>
</feature>
<proteinExistence type="predicted"/>
<feature type="region of interest" description="Disordered" evidence="1">
    <location>
        <begin position="25"/>
        <end position="73"/>
    </location>
</feature>
<evidence type="ECO:0000313" key="3">
    <source>
        <dbReference type="Proteomes" id="UP000245119"/>
    </source>
</evidence>
<evidence type="ECO:0000256" key="1">
    <source>
        <dbReference type="SAM" id="MobiDB-lite"/>
    </source>
</evidence>
<keyword evidence="3" id="KW-1185">Reference proteome</keyword>
<feature type="compositionally biased region" description="Basic and acidic residues" evidence="1">
    <location>
        <begin position="25"/>
        <end position="36"/>
    </location>
</feature>
<evidence type="ECO:0000313" key="2">
    <source>
        <dbReference type="EMBL" id="PVD18637.1"/>
    </source>
</evidence>
<protein>
    <submittedName>
        <fullName evidence="2">Uncharacterized protein</fullName>
    </submittedName>
</protein>
<sequence>MHSQVKVDNVTAHLRRTCTAADLRSRVTDTPDHDTGCEPVQRVEGVGEEVEEESMAMLSSPEVEEPRTSGDNPLFVHRKIEDDIQHFVENFKQKSSILDRRLSSDSGDSSGWTSSVFSTTDTPSTDSPGQGRRVAARAGGGLTEASRHHC</sequence>
<dbReference type="AlphaFoldDB" id="A0A2T7NBU9"/>
<organism evidence="2 3">
    <name type="scientific">Pomacea canaliculata</name>
    <name type="common">Golden apple snail</name>
    <dbReference type="NCBI Taxonomy" id="400727"/>
    <lineage>
        <taxon>Eukaryota</taxon>
        <taxon>Metazoa</taxon>
        <taxon>Spiralia</taxon>
        <taxon>Lophotrochozoa</taxon>
        <taxon>Mollusca</taxon>
        <taxon>Gastropoda</taxon>
        <taxon>Caenogastropoda</taxon>
        <taxon>Architaenioglossa</taxon>
        <taxon>Ampullarioidea</taxon>
        <taxon>Ampullariidae</taxon>
        <taxon>Pomacea</taxon>
    </lineage>
</organism>